<feature type="compositionally biased region" description="Low complexity" evidence="2">
    <location>
        <begin position="61"/>
        <end position="70"/>
    </location>
</feature>
<evidence type="ECO:0000313" key="5">
    <source>
        <dbReference type="Proteomes" id="UP000323000"/>
    </source>
</evidence>
<dbReference type="GO" id="GO:0003676">
    <property type="term" value="F:nucleic acid binding"/>
    <property type="evidence" value="ECO:0007669"/>
    <property type="project" value="InterPro"/>
</dbReference>
<reference evidence="5" key="1">
    <citation type="journal article" date="2019" name="Gigascience">
        <title>De novo genome assembly of the endangered Acer yangbiense, a plant species with extremely small populations endemic to Yunnan Province, China.</title>
        <authorList>
            <person name="Yang J."/>
            <person name="Wariss H.M."/>
            <person name="Tao L."/>
            <person name="Zhang R."/>
            <person name="Yun Q."/>
            <person name="Hollingsworth P."/>
            <person name="Dao Z."/>
            <person name="Luo G."/>
            <person name="Guo H."/>
            <person name="Ma Y."/>
            <person name="Sun W."/>
        </authorList>
    </citation>
    <scope>NUCLEOTIDE SEQUENCE [LARGE SCALE GENOMIC DNA]</scope>
    <source>
        <strain evidence="5">cv. Malutang</strain>
    </source>
</reference>
<dbReference type="EMBL" id="VAHF01000010">
    <property type="protein sequence ID" value="TXG53075.1"/>
    <property type="molecule type" value="Genomic_DNA"/>
</dbReference>
<evidence type="ECO:0000313" key="4">
    <source>
        <dbReference type="EMBL" id="TXG53075.1"/>
    </source>
</evidence>
<feature type="domain" description="CCHC-type" evidence="3">
    <location>
        <begin position="14"/>
        <end position="29"/>
    </location>
</feature>
<dbReference type="InterPro" id="IPR001878">
    <property type="entry name" value="Znf_CCHC"/>
</dbReference>
<dbReference type="OrthoDB" id="1461560at2759"/>
<keyword evidence="5" id="KW-1185">Reference proteome</keyword>
<evidence type="ECO:0000256" key="1">
    <source>
        <dbReference type="PROSITE-ProRule" id="PRU00047"/>
    </source>
</evidence>
<dbReference type="PROSITE" id="PS50158">
    <property type="entry name" value="ZF_CCHC"/>
    <property type="match status" value="1"/>
</dbReference>
<sequence length="246" mass="26342">MMVGLKYERLPKFCYACGRVGHGINECPDMEAKKEAMEGLALRFGSWMRAPLSKKSKDKSSSQVSGGSSVRNRLLRSSHELGKNGASALEAAPFASQEREPTITASVSLKKVAKKPPKTLGVGRMKGQVVLDKICVDGPSIGLPRVALDKSHIGWESSSVYSYGGVVLSAGLPRAMIGLSWNVWCIGNPRMFAALKRLFKKHSPDLVFLSKTKLGGSCVGKIWNLLGFGSGFSVDSIGKSGGLLLL</sequence>
<keyword evidence="1" id="KW-0862">Zinc</keyword>
<evidence type="ECO:0000256" key="2">
    <source>
        <dbReference type="SAM" id="MobiDB-lite"/>
    </source>
</evidence>
<keyword evidence="1" id="KW-0479">Metal-binding</keyword>
<dbReference type="SUPFAM" id="SSF57756">
    <property type="entry name" value="Retrovirus zinc finger-like domains"/>
    <property type="match status" value="1"/>
</dbReference>
<gene>
    <name evidence="4" type="ORF">EZV62_022244</name>
</gene>
<protein>
    <recommendedName>
        <fullName evidence="3">CCHC-type domain-containing protein</fullName>
    </recommendedName>
</protein>
<dbReference type="InterPro" id="IPR036875">
    <property type="entry name" value="Znf_CCHC_sf"/>
</dbReference>
<accession>A0A5C7H9C1</accession>
<feature type="region of interest" description="Disordered" evidence="2">
    <location>
        <begin position="52"/>
        <end position="74"/>
    </location>
</feature>
<dbReference type="InterPro" id="IPR025836">
    <property type="entry name" value="Zn_knuckle_CX2CX4HX4C"/>
</dbReference>
<keyword evidence="1" id="KW-0863">Zinc-finger</keyword>
<name>A0A5C7H9C1_9ROSI</name>
<evidence type="ECO:0000259" key="3">
    <source>
        <dbReference type="PROSITE" id="PS50158"/>
    </source>
</evidence>
<dbReference type="AlphaFoldDB" id="A0A5C7H9C1"/>
<dbReference type="Proteomes" id="UP000323000">
    <property type="component" value="Chromosome 10"/>
</dbReference>
<organism evidence="4 5">
    <name type="scientific">Acer yangbiense</name>
    <dbReference type="NCBI Taxonomy" id="1000413"/>
    <lineage>
        <taxon>Eukaryota</taxon>
        <taxon>Viridiplantae</taxon>
        <taxon>Streptophyta</taxon>
        <taxon>Embryophyta</taxon>
        <taxon>Tracheophyta</taxon>
        <taxon>Spermatophyta</taxon>
        <taxon>Magnoliopsida</taxon>
        <taxon>eudicotyledons</taxon>
        <taxon>Gunneridae</taxon>
        <taxon>Pentapetalae</taxon>
        <taxon>rosids</taxon>
        <taxon>malvids</taxon>
        <taxon>Sapindales</taxon>
        <taxon>Sapindaceae</taxon>
        <taxon>Hippocastanoideae</taxon>
        <taxon>Acereae</taxon>
        <taxon>Acer</taxon>
    </lineage>
</organism>
<dbReference type="GO" id="GO:0008270">
    <property type="term" value="F:zinc ion binding"/>
    <property type="evidence" value="ECO:0007669"/>
    <property type="project" value="UniProtKB-KW"/>
</dbReference>
<comment type="caution">
    <text evidence="4">The sequence shown here is derived from an EMBL/GenBank/DDBJ whole genome shotgun (WGS) entry which is preliminary data.</text>
</comment>
<proteinExistence type="predicted"/>
<dbReference type="Pfam" id="PF14392">
    <property type="entry name" value="zf-CCHC_4"/>
    <property type="match status" value="1"/>
</dbReference>